<reference evidence="2 3" key="1">
    <citation type="submission" date="2018-06" db="EMBL/GenBank/DDBJ databases">
        <authorList>
            <consortium name="Pathogen Informatics"/>
            <person name="Doyle S."/>
        </authorList>
    </citation>
    <scope>NUCLEOTIDE SEQUENCE [LARGE SCALE GENOMIC DNA]</scope>
    <source>
        <strain evidence="2 3">NCTC13532</strain>
    </source>
</reference>
<evidence type="ECO:0000259" key="1">
    <source>
        <dbReference type="Pfam" id="PF00149"/>
    </source>
</evidence>
<dbReference type="InterPro" id="IPR004843">
    <property type="entry name" value="Calcineurin-like_PHP"/>
</dbReference>
<protein>
    <submittedName>
        <fullName evidence="2">Uncharacterized protein conserved in bacteria</fullName>
    </submittedName>
</protein>
<feature type="domain" description="Calcineurin-like phosphoesterase" evidence="1">
    <location>
        <begin position="1"/>
        <end position="259"/>
    </location>
</feature>
<accession>A0A381FPY0</accession>
<dbReference type="GO" id="GO:0016787">
    <property type="term" value="F:hydrolase activity"/>
    <property type="evidence" value="ECO:0007669"/>
    <property type="project" value="InterPro"/>
</dbReference>
<dbReference type="AlphaFoldDB" id="A0A381FPY0"/>
<dbReference type="PANTHER" id="PTHR31302">
    <property type="entry name" value="TRANSMEMBRANE PROTEIN WITH METALLOPHOSPHOESTERASE DOMAIN-RELATED"/>
    <property type="match status" value="1"/>
</dbReference>
<dbReference type="EMBL" id="UFVR01000004">
    <property type="protein sequence ID" value="SUX48553.1"/>
    <property type="molecule type" value="Genomic_DNA"/>
</dbReference>
<name>A0A381FPY0_9FLAO</name>
<dbReference type="InterPro" id="IPR029052">
    <property type="entry name" value="Metallo-depent_PP-like"/>
</dbReference>
<evidence type="ECO:0000313" key="3">
    <source>
        <dbReference type="Proteomes" id="UP000254282"/>
    </source>
</evidence>
<dbReference type="PANTHER" id="PTHR31302:SF0">
    <property type="entry name" value="TRANSMEMBRANE PROTEIN WITH METALLOPHOSPHOESTERASE DOMAIN"/>
    <property type="match status" value="1"/>
</dbReference>
<sequence length="365" mass="42483">MRIVHISDIHLSKDNFAEFENNYLEALLNILSDENKKIPIDVIVITGDLVDQGGHSLFKIEKFKGKKDPFEIFEEEFITPIKMKLNFSNSKFLFIAGNHDVDENEILWVHEKKLQDDEIGGCIDQMLQKNKSEFSEFNKRIELFKNFELRFHEKTTQYNFSNNESTFIYETPAGVKVGFALINDSWRCSTCALQKYQDKKLYFGEQQLYQALQTISEHKTVMNVILTHHPIVTYAEEEDVFRALAHKDYHLHLFGDKHHQTYASHITPTGNCFGIMARAALNKPTESDSKWQPGFHIIDIDFSEAIVQEITYYKYIHSSCVFGKDTDTAPPDGCDRTGHKLGFNKILKERKVKQSDLDRSKYYRQ</sequence>
<gene>
    <name evidence="2" type="ORF">NCTC13532_04171</name>
</gene>
<dbReference type="Pfam" id="PF00149">
    <property type="entry name" value="Metallophos"/>
    <property type="match status" value="1"/>
</dbReference>
<dbReference type="InterPro" id="IPR051158">
    <property type="entry name" value="Metallophosphoesterase_sf"/>
</dbReference>
<dbReference type="Proteomes" id="UP000254282">
    <property type="component" value="Unassembled WGS sequence"/>
</dbReference>
<dbReference type="SUPFAM" id="SSF56300">
    <property type="entry name" value="Metallo-dependent phosphatases"/>
    <property type="match status" value="1"/>
</dbReference>
<dbReference type="Gene3D" id="3.60.21.10">
    <property type="match status" value="1"/>
</dbReference>
<proteinExistence type="predicted"/>
<evidence type="ECO:0000313" key="2">
    <source>
        <dbReference type="EMBL" id="SUX48553.1"/>
    </source>
</evidence>
<dbReference type="RefSeq" id="WP_115621632.1">
    <property type="nucleotide sequence ID" value="NZ_UFVR01000004.1"/>
</dbReference>
<organism evidence="2 3">
    <name type="scientific">Chryseobacterium indoltheticum</name>
    <dbReference type="NCBI Taxonomy" id="254"/>
    <lineage>
        <taxon>Bacteria</taxon>
        <taxon>Pseudomonadati</taxon>
        <taxon>Bacteroidota</taxon>
        <taxon>Flavobacteriia</taxon>
        <taxon>Flavobacteriales</taxon>
        <taxon>Weeksellaceae</taxon>
        <taxon>Chryseobacterium group</taxon>
        <taxon>Chryseobacterium</taxon>
    </lineage>
</organism>